<evidence type="ECO:0008006" key="3">
    <source>
        <dbReference type="Google" id="ProtNLM"/>
    </source>
</evidence>
<proteinExistence type="predicted"/>
<dbReference type="GO" id="GO:0003676">
    <property type="term" value="F:nucleic acid binding"/>
    <property type="evidence" value="ECO:0007669"/>
    <property type="project" value="InterPro"/>
</dbReference>
<dbReference type="InterPro" id="IPR003509">
    <property type="entry name" value="UPF0102_YraN-like"/>
</dbReference>
<dbReference type="eggNOG" id="arCOG04306">
    <property type="taxonomic scope" value="Archaea"/>
</dbReference>
<evidence type="ECO:0000313" key="2">
    <source>
        <dbReference type="Proteomes" id="UP000002061"/>
    </source>
</evidence>
<dbReference type="EMBL" id="CP002009">
    <property type="protein sequence ID" value="ADG13982.1"/>
    <property type="molecule type" value="Genomic_DNA"/>
</dbReference>
<evidence type="ECO:0000313" key="1">
    <source>
        <dbReference type="EMBL" id="ADG13982.1"/>
    </source>
</evidence>
<dbReference type="Pfam" id="PF02021">
    <property type="entry name" value="UPF0102"/>
    <property type="match status" value="1"/>
</dbReference>
<dbReference type="SUPFAM" id="SSF52980">
    <property type="entry name" value="Restriction endonuclease-like"/>
    <property type="match status" value="1"/>
</dbReference>
<dbReference type="STRING" id="573063.Metin_1332"/>
<dbReference type="AlphaFoldDB" id="D5VTS9"/>
<dbReference type="KEGG" id="mif:Metin_1332"/>
<gene>
    <name evidence="1" type="ordered locus">Metin_1332</name>
</gene>
<dbReference type="OrthoDB" id="34330at2157"/>
<protein>
    <recommendedName>
        <fullName evidence="3">Restriction endonuclease type IV Mrr domain-containing protein</fullName>
    </recommendedName>
</protein>
<organism evidence="1 2">
    <name type="scientific">Methanocaldococcus infernus (strain DSM 11812 / JCM 15783 / ME)</name>
    <dbReference type="NCBI Taxonomy" id="573063"/>
    <lineage>
        <taxon>Archaea</taxon>
        <taxon>Methanobacteriati</taxon>
        <taxon>Methanobacteriota</taxon>
        <taxon>Methanomada group</taxon>
        <taxon>Methanococci</taxon>
        <taxon>Methanococcales</taxon>
        <taxon>Methanocaldococcaceae</taxon>
        <taxon>Methanocaldococcus</taxon>
    </lineage>
</organism>
<dbReference type="Proteomes" id="UP000002061">
    <property type="component" value="Chromosome"/>
</dbReference>
<name>D5VTS9_METIM</name>
<dbReference type="InterPro" id="IPR011335">
    <property type="entry name" value="Restrct_endonuc-II-like"/>
</dbReference>
<dbReference type="GeneID" id="9132363"/>
<accession>D5VTS9</accession>
<sequence length="108" mass="12600">MRKGKKKEGRAANYLKEKGYKIIGRNVIKRINQHKKAEYDIIAKRGNYKYAVEVKSGRQVLTTSDIIKLHKKANNIKAKPLLITGSKVKLTEKAKKELKRRKIRWEII</sequence>
<dbReference type="Gene3D" id="3.40.1350.10">
    <property type="match status" value="1"/>
</dbReference>
<dbReference type="InterPro" id="IPR011856">
    <property type="entry name" value="tRNA_endonuc-like_dom_sf"/>
</dbReference>
<dbReference type="HOGENOM" id="CLU_2165292_0_0_2"/>
<keyword evidence="2" id="KW-1185">Reference proteome</keyword>
<dbReference type="RefSeq" id="WP_013100727.1">
    <property type="nucleotide sequence ID" value="NC_014122.1"/>
</dbReference>
<reference evidence="1" key="1">
    <citation type="submission" date="2010-04" db="EMBL/GenBank/DDBJ databases">
        <title>Complete sequence of Methanocaldococcus infernus ME.</title>
        <authorList>
            <consortium name="US DOE Joint Genome Institute"/>
            <person name="Lucas S."/>
            <person name="Copeland A."/>
            <person name="Lapidus A."/>
            <person name="Cheng J.-F."/>
            <person name="Bruce D."/>
            <person name="Goodwin L."/>
            <person name="Pitluck S."/>
            <person name="Munk A.C."/>
            <person name="Detter J.C."/>
            <person name="Han C."/>
            <person name="Tapia R."/>
            <person name="Land M."/>
            <person name="Hauser L."/>
            <person name="Kyrpides N."/>
            <person name="Mikhailova N."/>
            <person name="Sieprawska-Lupa M."/>
            <person name="Whitman W.B."/>
            <person name="Woyke T."/>
        </authorList>
    </citation>
    <scope>NUCLEOTIDE SEQUENCE [LARGE SCALE GENOMIC DNA]</scope>
    <source>
        <strain evidence="1">ME</strain>
    </source>
</reference>